<name>A0A9W6EW02_9FLAO</name>
<protein>
    <recommendedName>
        <fullName evidence="4">Coenzyme Q (Ubiquinone) biosynthesis protein Coq4</fullName>
    </recommendedName>
</protein>
<evidence type="ECO:0000313" key="2">
    <source>
        <dbReference type="EMBL" id="GLB53601.1"/>
    </source>
</evidence>
<evidence type="ECO:0000313" key="3">
    <source>
        <dbReference type="Proteomes" id="UP001143545"/>
    </source>
</evidence>
<sequence>MRKKLVIYLFEISKNIYTKYFKQDHIPWNVTVPELLTYPIQSFGYALGDFLNDHQFDLIAKVERHDAYHVLTGYGTSVEEEIGLQYLCMGNGKKSVYMYGTIVLGTFILPEYYSFYYTSYRIGKEANPFHQFDYLKLLQTDYSDLYHVIFLKNLDQVKQENLHGIQLVNSSYIPFKL</sequence>
<feature type="transmembrane region" description="Helical" evidence="1">
    <location>
        <begin position="96"/>
        <end position="115"/>
    </location>
</feature>
<dbReference type="Proteomes" id="UP001143545">
    <property type="component" value="Unassembled WGS sequence"/>
</dbReference>
<accession>A0A9W6EW02</accession>
<comment type="caution">
    <text evidence="2">The sequence shown here is derived from an EMBL/GenBank/DDBJ whole genome shotgun (WGS) entry which is preliminary data.</text>
</comment>
<evidence type="ECO:0000256" key="1">
    <source>
        <dbReference type="SAM" id="Phobius"/>
    </source>
</evidence>
<evidence type="ECO:0008006" key="4">
    <source>
        <dbReference type="Google" id="ProtNLM"/>
    </source>
</evidence>
<dbReference type="InterPro" id="IPR007715">
    <property type="entry name" value="Coq4"/>
</dbReference>
<gene>
    <name evidence="2" type="ORF">NBRC110019_26420</name>
</gene>
<reference evidence="2" key="1">
    <citation type="submission" date="2022-07" db="EMBL/GenBank/DDBJ databases">
        <title>Taxonomy of Novel Oxalotrophic and Methylotrophic Bacteria.</title>
        <authorList>
            <person name="Sahin N."/>
            <person name="Tani A."/>
        </authorList>
    </citation>
    <scope>NUCLEOTIDE SEQUENCE</scope>
    <source>
        <strain evidence="2">AM327</strain>
    </source>
</reference>
<keyword evidence="1" id="KW-0472">Membrane</keyword>
<keyword evidence="1" id="KW-1133">Transmembrane helix</keyword>
<dbReference type="GO" id="GO:0006744">
    <property type="term" value="P:ubiquinone biosynthetic process"/>
    <property type="evidence" value="ECO:0007669"/>
    <property type="project" value="InterPro"/>
</dbReference>
<dbReference type="EMBL" id="BRVP01000020">
    <property type="protein sequence ID" value="GLB53601.1"/>
    <property type="molecule type" value="Genomic_DNA"/>
</dbReference>
<dbReference type="AlphaFoldDB" id="A0A9W6EW02"/>
<organism evidence="2 3">
    <name type="scientific">Neptunitalea chrysea</name>
    <dbReference type="NCBI Taxonomy" id="1647581"/>
    <lineage>
        <taxon>Bacteria</taxon>
        <taxon>Pseudomonadati</taxon>
        <taxon>Bacteroidota</taxon>
        <taxon>Flavobacteriia</taxon>
        <taxon>Flavobacteriales</taxon>
        <taxon>Flavobacteriaceae</taxon>
        <taxon>Neptunitalea</taxon>
    </lineage>
</organism>
<proteinExistence type="predicted"/>
<keyword evidence="3" id="KW-1185">Reference proteome</keyword>
<keyword evidence="1" id="KW-0812">Transmembrane</keyword>
<dbReference type="Pfam" id="PF05019">
    <property type="entry name" value="Coq4"/>
    <property type="match status" value="1"/>
</dbReference>
<dbReference type="RefSeq" id="WP_281755685.1">
    <property type="nucleotide sequence ID" value="NZ_BRVP01000020.1"/>
</dbReference>